<dbReference type="PROSITE" id="PS51186">
    <property type="entry name" value="GNAT"/>
    <property type="match status" value="1"/>
</dbReference>
<dbReference type="SMART" id="SM00382">
    <property type="entry name" value="AAA"/>
    <property type="match status" value="1"/>
</dbReference>
<gene>
    <name evidence="2" type="ORF">I41_52770</name>
</gene>
<dbReference type="CDD" id="cd00267">
    <property type="entry name" value="ABC_ATPase"/>
    <property type="match status" value="1"/>
</dbReference>
<proteinExistence type="predicted"/>
<dbReference type="SUPFAM" id="SSF55729">
    <property type="entry name" value="Acyl-CoA N-acyltransferases (Nat)"/>
    <property type="match status" value="1"/>
</dbReference>
<sequence length="401" mass="44228">MPSLDVVVSCPVYDSFRVQQVAGMFDVPLAEKATERFAVEIPGEDEAWDVGLIVGPSGSGKSTVASQFYGEQLYRGGEWPDDRAVIDCLEDLPLQQVVELFTAVGFSSPPSWVKPYRVLSCGERFRCDLARALSVVRGQLSVAKDKRETASATAATDDGLLTTDEPVHRDSLRERSAGASRPIVAFDEFTSVVDRNVARACSLAIAKGIRRDSIRCRFVAVTCHDDVAEWLEADWVLDMATGALERRRLRRPPIELEIHRCGVAPWRMFARHHYLSGGLAPGARCYLATWDGEPVTFCATLPVIAKKNHWRFTRIVTLPDYQGMGIGMRVVAAVASLHRAEGLRINVTSSHPALIRHCARSSEWRTVNVKKTGSSPSGSKRFAKYRSSAGRAVVSFEYVGE</sequence>
<reference evidence="2 3" key="1">
    <citation type="submission" date="2019-02" db="EMBL/GenBank/DDBJ databases">
        <title>Deep-cultivation of Planctomycetes and their phenomic and genomic characterization uncovers novel biology.</title>
        <authorList>
            <person name="Wiegand S."/>
            <person name="Jogler M."/>
            <person name="Boedeker C."/>
            <person name="Pinto D."/>
            <person name="Vollmers J."/>
            <person name="Rivas-Marin E."/>
            <person name="Kohn T."/>
            <person name="Peeters S.H."/>
            <person name="Heuer A."/>
            <person name="Rast P."/>
            <person name="Oberbeckmann S."/>
            <person name="Bunk B."/>
            <person name="Jeske O."/>
            <person name="Meyerdierks A."/>
            <person name="Storesund J.E."/>
            <person name="Kallscheuer N."/>
            <person name="Luecker S."/>
            <person name="Lage O.M."/>
            <person name="Pohl T."/>
            <person name="Merkel B.J."/>
            <person name="Hornburger P."/>
            <person name="Mueller R.-W."/>
            <person name="Bruemmer F."/>
            <person name="Labrenz M."/>
            <person name="Spormann A.M."/>
            <person name="Op den Camp H."/>
            <person name="Overmann J."/>
            <person name="Amann R."/>
            <person name="Jetten M.S.M."/>
            <person name="Mascher T."/>
            <person name="Medema M.H."/>
            <person name="Devos D.P."/>
            <person name="Kaster A.-K."/>
            <person name="Ovreas L."/>
            <person name="Rohde M."/>
            <person name="Galperin M.Y."/>
            <person name="Jogler C."/>
        </authorList>
    </citation>
    <scope>NUCLEOTIDE SEQUENCE [LARGE SCALE GENOMIC DNA]</scope>
    <source>
        <strain evidence="2 3">I41</strain>
    </source>
</reference>
<evidence type="ECO:0000313" key="3">
    <source>
        <dbReference type="Proteomes" id="UP000317909"/>
    </source>
</evidence>
<protein>
    <recommendedName>
        <fullName evidence="1">N-acetyltransferase domain-containing protein</fullName>
    </recommendedName>
</protein>
<name>A0A517U5X3_9BACT</name>
<dbReference type="EMBL" id="CP036339">
    <property type="protein sequence ID" value="QDT76032.1"/>
    <property type="molecule type" value="Genomic_DNA"/>
</dbReference>
<dbReference type="GO" id="GO:0016747">
    <property type="term" value="F:acyltransferase activity, transferring groups other than amino-acyl groups"/>
    <property type="evidence" value="ECO:0007669"/>
    <property type="project" value="InterPro"/>
</dbReference>
<dbReference type="KEGG" id="llh:I41_52770"/>
<dbReference type="RefSeq" id="WP_145435786.1">
    <property type="nucleotide sequence ID" value="NZ_CP036339.1"/>
</dbReference>
<dbReference type="OrthoDB" id="256817at2"/>
<dbReference type="InterPro" id="IPR000182">
    <property type="entry name" value="GNAT_dom"/>
</dbReference>
<dbReference type="SUPFAM" id="SSF52540">
    <property type="entry name" value="P-loop containing nucleoside triphosphate hydrolases"/>
    <property type="match status" value="1"/>
</dbReference>
<dbReference type="AlphaFoldDB" id="A0A517U5X3"/>
<dbReference type="InterPro" id="IPR003593">
    <property type="entry name" value="AAA+_ATPase"/>
</dbReference>
<accession>A0A517U5X3</accession>
<dbReference type="Proteomes" id="UP000317909">
    <property type="component" value="Chromosome"/>
</dbReference>
<dbReference type="InterPro" id="IPR016181">
    <property type="entry name" value="Acyl_CoA_acyltransferase"/>
</dbReference>
<feature type="domain" description="N-acetyltransferase" evidence="1">
    <location>
        <begin position="242"/>
        <end position="397"/>
    </location>
</feature>
<dbReference type="Gene3D" id="3.40.630.30">
    <property type="match status" value="1"/>
</dbReference>
<evidence type="ECO:0000259" key="1">
    <source>
        <dbReference type="PROSITE" id="PS51186"/>
    </source>
</evidence>
<dbReference type="InterPro" id="IPR027417">
    <property type="entry name" value="P-loop_NTPase"/>
</dbReference>
<evidence type="ECO:0000313" key="2">
    <source>
        <dbReference type="EMBL" id="QDT76032.1"/>
    </source>
</evidence>
<keyword evidence="3" id="KW-1185">Reference proteome</keyword>
<organism evidence="2 3">
    <name type="scientific">Lacipirellula limnantheis</name>
    <dbReference type="NCBI Taxonomy" id="2528024"/>
    <lineage>
        <taxon>Bacteria</taxon>
        <taxon>Pseudomonadati</taxon>
        <taxon>Planctomycetota</taxon>
        <taxon>Planctomycetia</taxon>
        <taxon>Pirellulales</taxon>
        <taxon>Lacipirellulaceae</taxon>
        <taxon>Lacipirellula</taxon>
    </lineage>
</organism>
<dbReference type="CDD" id="cd04301">
    <property type="entry name" value="NAT_SF"/>
    <property type="match status" value="1"/>
</dbReference>
<dbReference type="Pfam" id="PF00583">
    <property type="entry name" value="Acetyltransf_1"/>
    <property type="match status" value="1"/>
</dbReference>
<dbReference type="Gene3D" id="3.40.50.300">
    <property type="entry name" value="P-loop containing nucleotide triphosphate hydrolases"/>
    <property type="match status" value="1"/>
</dbReference>